<dbReference type="KEGG" id="mcak:MCCS_03160"/>
<feature type="signal peptide" evidence="2">
    <location>
        <begin position="1"/>
        <end position="17"/>
    </location>
</feature>
<evidence type="ECO:0000313" key="5">
    <source>
        <dbReference type="Proteomes" id="UP000194154"/>
    </source>
</evidence>
<dbReference type="AlphaFoldDB" id="A0A1W7A910"/>
<reference evidence="4 5" key="1">
    <citation type="journal article" date="2017" name="Int. J. Syst. Evol. Microbiol.">
        <title>Macrococcus canis sp. nov., a skin bacterium associated with infections in dogs.</title>
        <authorList>
            <person name="Gobeli Brawand S."/>
            <person name="Cotting K."/>
            <person name="Gomez-Sanz E."/>
            <person name="Collaud A."/>
            <person name="Thomann A."/>
            <person name="Brodard I."/>
            <person name="Rodriguez-Campos S."/>
            <person name="Strauss C."/>
            <person name="Perreten V."/>
        </authorList>
    </citation>
    <scope>NUCLEOTIDE SEQUENCE [LARGE SCALE GENOMIC DNA]</scope>
    <source>
        <strain evidence="4 5">KM45013</strain>
    </source>
</reference>
<dbReference type="OrthoDB" id="2418653at2"/>
<sequence>MKFKILSLILSSTLALAACNNDTNDVEKSPKDETKSEQQSETTDTKATDTNDKDDNNDEENDAKQEGTSSVEDSDDVDNKDEVTEADDDNDKDEASIKLDDIKVLPEDAIKTAQKKVPGDLESISFDRDMGQWVYAISLIDTNKKTHEIKVNAEQNKIISSEVEDDQDNEKTFDYGEFAPIDKIIKAAQKVYDGDIKEWSLDHDDGKFKYNVELKGQDGKSKEFELDAKDMKILSQEA</sequence>
<dbReference type="InterPro" id="IPR025711">
    <property type="entry name" value="PepSY"/>
</dbReference>
<gene>
    <name evidence="4" type="ORF">MCCS_03160</name>
</gene>
<keyword evidence="2" id="KW-0732">Signal</keyword>
<evidence type="ECO:0000259" key="3">
    <source>
        <dbReference type="Pfam" id="PF03413"/>
    </source>
</evidence>
<organism evidence="4 5">
    <name type="scientific">Macrococcoides canis</name>
    <dbReference type="NCBI Taxonomy" id="1855823"/>
    <lineage>
        <taxon>Bacteria</taxon>
        <taxon>Bacillati</taxon>
        <taxon>Bacillota</taxon>
        <taxon>Bacilli</taxon>
        <taxon>Bacillales</taxon>
        <taxon>Staphylococcaceae</taxon>
        <taxon>Macrococcoides</taxon>
    </lineage>
</organism>
<dbReference type="Gene3D" id="3.10.450.40">
    <property type="match status" value="2"/>
</dbReference>
<evidence type="ECO:0000313" key="4">
    <source>
        <dbReference type="EMBL" id="ARQ05984.1"/>
    </source>
</evidence>
<name>A0A1W7A910_9STAP</name>
<accession>A0A1W7A910</accession>
<evidence type="ECO:0000256" key="1">
    <source>
        <dbReference type="SAM" id="MobiDB-lite"/>
    </source>
</evidence>
<dbReference type="STRING" id="1855823.MCCS_03160"/>
<dbReference type="GeneID" id="35294466"/>
<dbReference type="Proteomes" id="UP000194154">
    <property type="component" value="Chromosome"/>
</dbReference>
<feature type="region of interest" description="Disordered" evidence="1">
    <location>
        <begin position="21"/>
        <end position="101"/>
    </location>
</feature>
<feature type="domain" description="PepSY" evidence="3">
    <location>
        <begin position="106"/>
        <end position="159"/>
    </location>
</feature>
<protein>
    <submittedName>
        <fullName evidence="4">Peptidase propeptide and YPEB domain protein</fullName>
    </submittedName>
</protein>
<feature type="chain" id="PRO_5013297986" evidence="2">
    <location>
        <begin position="18"/>
        <end position="238"/>
    </location>
</feature>
<proteinExistence type="predicted"/>
<feature type="domain" description="PepSY" evidence="3">
    <location>
        <begin position="181"/>
        <end position="237"/>
    </location>
</feature>
<dbReference type="PROSITE" id="PS51257">
    <property type="entry name" value="PROKAR_LIPOPROTEIN"/>
    <property type="match status" value="1"/>
</dbReference>
<evidence type="ECO:0000256" key="2">
    <source>
        <dbReference type="SAM" id="SignalP"/>
    </source>
</evidence>
<feature type="compositionally biased region" description="Acidic residues" evidence="1">
    <location>
        <begin position="72"/>
        <end position="92"/>
    </location>
</feature>
<dbReference type="RefSeq" id="WP_086041692.1">
    <property type="nucleotide sequence ID" value="NZ_CBCRZA010000003.1"/>
</dbReference>
<keyword evidence="5" id="KW-1185">Reference proteome</keyword>
<dbReference type="Pfam" id="PF03413">
    <property type="entry name" value="PepSY"/>
    <property type="match status" value="2"/>
</dbReference>
<dbReference type="EMBL" id="CP021059">
    <property type="protein sequence ID" value="ARQ05984.1"/>
    <property type="molecule type" value="Genomic_DNA"/>
</dbReference>
<feature type="compositionally biased region" description="Basic and acidic residues" evidence="1">
    <location>
        <begin position="25"/>
        <end position="54"/>
    </location>
</feature>